<keyword evidence="1" id="KW-0175">Coiled coil</keyword>
<keyword evidence="4" id="KW-1185">Reference proteome</keyword>
<dbReference type="AlphaFoldDB" id="A0A8S4FPZ4"/>
<feature type="region of interest" description="Disordered" evidence="2">
    <location>
        <begin position="805"/>
        <end position="866"/>
    </location>
</feature>
<feature type="region of interest" description="Disordered" evidence="2">
    <location>
        <begin position="499"/>
        <end position="527"/>
    </location>
</feature>
<sequence>MEKLITEDKSRETLKNEITEDGTSSEMFQAFMYDLFEKNGILNDVRAHLRSHIASVLKNAYSEGPLPCKKRFLERTQPTSQAINVLILEYLMRFEFNYSLPVFVSELPLNNMVFKFCKDVKQFGTDQDYSGIRFSDQDVLAIVSYLGLGVDSEHTSNILQMYKEDKQPLLLCILQCMPLFKEAIKVDNASEATLSSSTKSLNSSLRNRKLIHKKRKRDKYTKLQKKYRERKKKTDELTLHDDILEDVNILERKMINEMFSELRAVYEAEVQQVRESERDRVRRCVAAYVTKLQEKQQKLEDSYSRRKSELESSITERKRFLCALTRRLAAAADRQRRTEEKIKQQLQEAEQTIRQRGEELREQISKELLLLVKNLEEIKSEKDTLNRERKDFENLRDSLSTCKVIRNNLEGQDEDWASKYKHLEQELLCIKSYIKSSASQQIPSESVSNTNATFSKTSGSLNNVQISEKSSGFSEEGVGSVKLNAQKVVNELKGRKNVNFSSPSVHEIHRSRAVSPPSEEGRPTGQSLLTDNEQLRAFARQQAAHIEQLTSLQTRLQAELSAARCTIETLRATAPVREEPFHLAVRRASNTPAQHISGAGEQLAAVPWAAPRVLLPGDTLPFVGVVGGQGKRHLMNQWRALRRLSPKAGEINKRTQPTEPTPTQGGTDNIPQTNVSFHAPPKLDHVQPEPIINEELSDITIQNEDIRVEKGESQYHKNSKHSQDNQIIRKKSSKEVLPIERMEFHLLRNPDGECPNNKLKQHGKQSSKKTESPDRQSPSTVLREAKLRLKRLEIEADAVEQAYQKFRQRQRGREEGSREYSRSARENEREHSSRPQSSHNTYEKRRDETQKEKSKGKETNPYVDALGRYKPTCGEYNNPKTIESFTKPIHKAYTVLSEDNIPQDKSNNYLETPMPEFRKLYKSSNKSKKVPNRKDKTYIPIVDSVNSVEDKEVEAFVKKRMEELAWKELGTYNLKRMNAGDFADPEPVDLEIETEIKRYENPADINIETDIKNDEISETIEKVDTVNESNVEVPSEVQPSLPETKLEEEDVLSKQEQIKHTEVISEPLSTEVKHSPRDMGNSPKSNVEIVNQSQNLSIFVSGSEVTQTIFSKNGQQLNTEMTVVVIANTEELRSPKVSPIHTRSPEQEANITRTDVMEAIYNESDDVKLDIESEKEDEYGDDFDPDDYSGDNDFDLSPVSLPKSDRDKDSEWS</sequence>
<feature type="compositionally biased region" description="Basic and acidic residues" evidence="2">
    <location>
        <begin position="1203"/>
        <end position="1213"/>
    </location>
</feature>
<feature type="region of interest" description="Disordered" evidence="2">
    <location>
        <begin position="1163"/>
        <end position="1213"/>
    </location>
</feature>
<feature type="region of interest" description="Disordered" evidence="2">
    <location>
        <begin position="712"/>
        <end position="734"/>
    </location>
</feature>
<feature type="compositionally biased region" description="Basic and acidic residues" evidence="2">
    <location>
        <begin position="811"/>
        <end position="833"/>
    </location>
</feature>
<comment type="caution">
    <text evidence="3">The sequence shown here is derived from an EMBL/GenBank/DDBJ whole genome shotgun (WGS) entry which is preliminary data.</text>
</comment>
<evidence type="ECO:0000256" key="1">
    <source>
        <dbReference type="SAM" id="Coils"/>
    </source>
</evidence>
<feature type="region of interest" description="Disordered" evidence="2">
    <location>
        <begin position="648"/>
        <end position="670"/>
    </location>
</feature>
<dbReference type="EMBL" id="CAJHNJ030000041">
    <property type="protein sequence ID" value="CAG9130383.1"/>
    <property type="molecule type" value="Genomic_DNA"/>
</dbReference>
<feature type="coiled-coil region" evidence="1">
    <location>
        <begin position="328"/>
        <end position="426"/>
    </location>
</feature>
<protein>
    <submittedName>
        <fullName evidence="3">(diamondback moth) hypothetical protein</fullName>
    </submittedName>
</protein>
<organism evidence="3 4">
    <name type="scientific">Plutella xylostella</name>
    <name type="common">Diamondback moth</name>
    <name type="synonym">Plutella maculipennis</name>
    <dbReference type="NCBI Taxonomy" id="51655"/>
    <lineage>
        <taxon>Eukaryota</taxon>
        <taxon>Metazoa</taxon>
        <taxon>Ecdysozoa</taxon>
        <taxon>Arthropoda</taxon>
        <taxon>Hexapoda</taxon>
        <taxon>Insecta</taxon>
        <taxon>Pterygota</taxon>
        <taxon>Neoptera</taxon>
        <taxon>Endopterygota</taxon>
        <taxon>Lepidoptera</taxon>
        <taxon>Glossata</taxon>
        <taxon>Ditrysia</taxon>
        <taxon>Yponomeutoidea</taxon>
        <taxon>Plutellidae</taxon>
        <taxon>Plutella</taxon>
    </lineage>
</organism>
<name>A0A8S4FPZ4_PLUXY</name>
<feature type="compositionally biased region" description="Low complexity" evidence="2">
    <location>
        <begin position="1027"/>
        <end position="1040"/>
    </location>
</feature>
<feature type="region of interest" description="Disordered" evidence="2">
    <location>
        <begin position="747"/>
        <end position="781"/>
    </location>
</feature>
<feature type="region of interest" description="Disordered" evidence="2">
    <location>
        <begin position="1027"/>
        <end position="1057"/>
    </location>
</feature>
<feature type="compositionally biased region" description="Low complexity" evidence="2">
    <location>
        <begin position="655"/>
        <end position="667"/>
    </location>
</feature>
<dbReference type="Proteomes" id="UP000653454">
    <property type="component" value="Unassembled WGS sequence"/>
</dbReference>
<evidence type="ECO:0000313" key="3">
    <source>
        <dbReference type="EMBL" id="CAG9130383.1"/>
    </source>
</evidence>
<feature type="compositionally biased region" description="Acidic residues" evidence="2">
    <location>
        <begin position="1173"/>
        <end position="1194"/>
    </location>
</feature>
<reference evidence="3" key="1">
    <citation type="submission" date="2020-11" db="EMBL/GenBank/DDBJ databases">
        <authorList>
            <person name="Whiteford S."/>
        </authorList>
    </citation>
    <scope>NUCLEOTIDE SEQUENCE</scope>
</reference>
<feature type="compositionally biased region" description="Basic and acidic residues" evidence="2">
    <location>
        <begin position="841"/>
        <end position="858"/>
    </location>
</feature>
<evidence type="ECO:0000313" key="4">
    <source>
        <dbReference type="Proteomes" id="UP000653454"/>
    </source>
</evidence>
<proteinExistence type="predicted"/>
<gene>
    <name evidence="3" type="ORF">PLXY2_LOCUS9865</name>
</gene>
<accession>A0A8S4FPZ4</accession>
<evidence type="ECO:0000256" key="2">
    <source>
        <dbReference type="SAM" id="MobiDB-lite"/>
    </source>
</evidence>